<evidence type="ECO:0000256" key="4">
    <source>
        <dbReference type="ARBA" id="ARBA00023163"/>
    </source>
</evidence>
<evidence type="ECO:0000256" key="3">
    <source>
        <dbReference type="ARBA" id="ARBA00023125"/>
    </source>
</evidence>
<dbReference type="SMART" id="SM00448">
    <property type="entry name" value="REC"/>
    <property type="match status" value="1"/>
</dbReference>
<accession>A0A1L7CQD0</accession>
<name>A0A1L7CQD0_9CORY</name>
<dbReference type="SUPFAM" id="SSF52172">
    <property type="entry name" value="CheY-like"/>
    <property type="match status" value="1"/>
</dbReference>
<dbReference type="GO" id="GO:0000160">
    <property type="term" value="P:phosphorelay signal transduction system"/>
    <property type="evidence" value="ECO:0007669"/>
    <property type="project" value="InterPro"/>
</dbReference>
<keyword evidence="4" id="KW-0804">Transcription</keyword>
<dbReference type="PROSITE" id="PS50110">
    <property type="entry name" value="RESPONSE_REGULATORY"/>
    <property type="match status" value="1"/>
</dbReference>
<dbReference type="InterPro" id="IPR011006">
    <property type="entry name" value="CheY-like_superfamily"/>
</dbReference>
<dbReference type="Gene3D" id="3.40.50.2300">
    <property type="match status" value="2"/>
</dbReference>
<evidence type="ECO:0000313" key="9">
    <source>
        <dbReference type="EMBL" id="APT88029.1"/>
    </source>
</evidence>
<dbReference type="InterPro" id="IPR039420">
    <property type="entry name" value="WalR-like"/>
</dbReference>
<dbReference type="Proteomes" id="UP000185434">
    <property type="component" value="Chromosome"/>
</dbReference>
<reference evidence="9 10" key="1">
    <citation type="submission" date="2014-08" db="EMBL/GenBank/DDBJ databases">
        <title>Complete genome sequence of Corynebacterium frankenforstense ST18(T) (=DSM 45800(T)), isolated from raw cow milk.</title>
        <authorList>
            <person name="Ruckert C."/>
            <person name="Albersmeier A."/>
            <person name="Winkler A."/>
            <person name="Lipski A."/>
            <person name="Kalinowski J."/>
        </authorList>
    </citation>
    <scope>NUCLEOTIDE SEQUENCE [LARGE SCALE GENOMIC DNA]</scope>
    <source>
        <strain evidence="9 10">ST18</strain>
    </source>
</reference>
<evidence type="ECO:0000259" key="7">
    <source>
        <dbReference type="PROSITE" id="PS50043"/>
    </source>
</evidence>
<dbReference type="KEGG" id="cfk:CFRA_00555"/>
<proteinExistence type="predicted"/>
<dbReference type="InterPro" id="IPR016032">
    <property type="entry name" value="Sig_transdc_resp-reg_C-effctor"/>
</dbReference>
<evidence type="ECO:0000256" key="2">
    <source>
        <dbReference type="ARBA" id="ARBA00023015"/>
    </source>
</evidence>
<dbReference type="AlphaFoldDB" id="A0A1L7CQD0"/>
<keyword evidence="1 5" id="KW-0597">Phosphoprotein</keyword>
<dbReference type="Pfam" id="PF00072">
    <property type="entry name" value="Response_reg"/>
    <property type="match status" value="1"/>
</dbReference>
<feature type="domain" description="Response regulatory" evidence="8">
    <location>
        <begin position="1"/>
        <end position="143"/>
    </location>
</feature>
<dbReference type="CDD" id="cd06170">
    <property type="entry name" value="LuxR_C_like"/>
    <property type="match status" value="1"/>
</dbReference>
<dbReference type="PANTHER" id="PTHR43214:SF24">
    <property type="entry name" value="TRANSCRIPTIONAL REGULATORY PROTEIN NARL-RELATED"/>
    <property type="match status" value="1"/>
</dbReference>
<dbReference type="InterPro" id="IPR001789">
    <property type="entry name" value="Sig_transdc_resp-reg_receiver"/>
</dbReference>
<dbReference type="STRING" id="1437875.CFRA_00555"/>
<dbReference type="RefSeq" id="WP_075664763.1">
    <property type="nucleotide sequence ID" value="NZ_CP009247.1"/>
</dbReference>
<dbReference type="GO" id="GO:0003677">
    <property type="term" value="F:DNA binding"/>
    <property type="evidence" value="ECO:0007669"/>
    <property type="project" value="UniProtKB-KW"/>
</dbReference>
<dbReference type="InterPro" id="IPR058245">
    <property type="entry name" value="NreC/VraR/RcsB-like_REC"/>
</dbReference>
<protein>
    <submittedName>
        <fullName evidence="9">LuxR family transcriptional regulator</fullName>
    </submittedName>
</protein>
<dbReference type="InterPro" id="IPR000792">
    <property type="entry name" value="Tscrpt_reg_LuxR_C"/>
</dbReference>
<evidence type="ECO:0000313" key="10">
    <source>
        <dbReference type="Proteomes" id="UP000185434"/>
    </source>
</evidence>
<feature type="domain" description="HTH luxR-type" evidence="7">
    <location>
        <begin position="161"/>
        <end position="226"/>
    </location>
</feature>
<dbReference type="SUPFAM" id="SSF46894">
    <property type="entry name" value="C-terminal effector domain of the bipartite response regulators"/>
    <property type="match status" value="1"/>
</dbReference>
<gene>
    <name evidence="9" type="ORF">CFRA_00555</name>
</gene>
<keyword evidence="3" id="KW-0238">DNA-binding</keyword>
<dbReference type="Pfam" id="PF00196">
    <property type="entry name" value="GerE"/>
    <property type="match status" value="1"/>
</dbReference>
<evidence type="ECO:0000259" key="8">
    <source>
        <dbReference type="PROSITE" id="PS50110"/>
    </source>
</evidence>
<dbReference type="SMART" id="SM00421">
    <property type="entry name" value="HTH_LUXR"/>
    <property type="match status" value="1"/>
</dbReference>
<evidence type="ECO:0000256" key="5">
    <source>
        <dbReference type="PROSITE-ProRule" id="PRU00169"/>
    </source>
</evidence>
<feature type="region of interest" description="Disordered" evidence="6">
    <location>
        <begin position="40"/>
        <end position="70"/>
    </location>
</feature>
<organism evidence="9 10">
    <name type="scientific">Corynebacterium frankenforstense DSM 45800</name>
    <dbReference type="NCBI Taxonomy" id="1437875"/>
    <lineage>
        <taxon>Bacteria</taxon>
        <taxon>Bacillati</taxon>
        <taxon>Actinomycetota</taxon>
        <taxon>Actinomycetes</taxon>
        <taxon>Mycobacteriales</taxon>
        <taxon>Corynebacteriaceae</taxon>
        <taxon>Corynebacterium</taxon>
    </lineage>
</organism>
<keyword evidence="10" id="KW-1185">Reference proteome</keyword>
<dbReference type="PANTHER" id="PTHR43214">
    <property type="entry name" value="TWO-COMPONENT RESPONSE REGULATOR"/>
    <property type="match status" value="1"/>
</dbReference>
<dbReference type="PRINTS" id="PR00038">
    <property type="entry name" value="HTHLUXR"/>
</dbReference>
<dbReference type="EMBL" id="CP009247">
    <property type="protein sequence ID" value="APT88029.1"/>
    <property type="molecule type" value="Genomic_DNA"/>
</dbReference>
<feature type="modified residue" description="4-aspartylphosphate" evidence="5">
    <location>
        <position position="79"/>
    </location>
</feature>
<feature type="compositionally biased region" description="Low complexity" evidence="6">
    <location>
        <begin position="40"/>
        <end position="57"/>
    </location>
</feature>
<dbReference type="GO" id="GO:0006355">
    <property type="term" value="P:regulation of DNA-templated transcription"/>
    <property type="evidence" value="ECO:0007669"/>
    <property type="project" value="InterPro"/>
</dbReference>
<keyword evidence="2" id="KW-0805">Transcription regulation</keyword>
<evidence type="ECO:0000256" key="1">
    <source>
        <dbReference type="ARBA" id="ARBA00022553"/>
    </source>
</evidence>
<evidence type="ECO:0000256" key="6">
    <source>
        <dbReference type="SAM" id="MobiDB-lite"/>
    </source>
</evidence>
<dbReference type="CDD" id="cd17535">
    <property type="entry name" value="REC_NarL-like"/>
    <property type="match status" value="1"/>
</dbReference>
<sequence length="228" mass="23621">MLVDDHPVVRAGLHAILESFPEITVVAEGASGEDALRLTGADGATTTGTAGATATGADGEGHTDGSDGTSESVDVVVMDIQMPGIGGIEAIRRLRAAGGPPVLVLTTYDTEADIVAAVAAGALGYLLKDAPEEELHRAVLATAQGRRTLSPEVAAALAERLSSPQEALSAREIEILDALQTGASNQELADQLFISLATVKTHLLHIYQKLEVDNRTAAITTARARRLI</sequence>
<dbReference type="PROSITE" id="PS50043">
    <property type="entry name" value="HTH_LUXR_2"/>
    <property type="match status" value="1"/>
</dbReference>